<organism evidence="2 3">
    <name type="scientific">Meridianimarinicoccus aquatilis</name>
    <dbReference type="NCBI Taxonomy" id="2552766"/>
    <lineage>
        <taxon>Bacteria</taxon>
        <taxon>Pseudomonadati</taxon>
        <taxon>Pseudomonadota</taxon>
        <taxon>Alphaproteobacteria</taxon>
        <taxon>Rhodobacterales</taxon>
        <taxon>Paracoccaceae</taxon>
        <taxon>Meridianimarinicoccus</taxon>
    </lineage>
</organism>
<dbReference type="Proteomes" id="UP000294562">
    <property type="component" value="Unassembled WGS sequence"/>
</dbReference>
<dbReference type="OrthoDB" id="175605at2"/>
<reference evidence="2 3" key="1">
    <citation type="submission" date="2019-03" db="EMBL/GenBank/DDBJ databases">
        <title>Rhodobacteraceae bacterium SM1902, a new member of the family Rhodobacteraceae isolated from Yantai.</title>
        <authorList>
            <person name="Sun Y."/>
        </authorList>
    </citation>
    <scope>NUCLEOTIDE SEQUENCE [LARGE SCALE GENOMIC DNA]</scope>
    <source>
        <strain evidence="2 3">SM1902</strain>
    </source>
</reference>
<dbReference type="EMBL" id="SMZO01000007">
    <property type="protein sequence ID" value="TDL90601.1"/>
    <property type="molecule type" value="Genomic_DNA"/>
</dbReference>
<proteinExistence type="predicted"/>
<name>A0A4R6B0G5_9RHOB</name>
<sequence>MRAAVLGFYMLLAPTVALGQVGGNASEAVAATSGVQVQSTVTPAVIKDGLAPVTPSNTRRDPMTGAIDVFLLPEPGREDLPVIDPNNTRPEAGLLRRIDAAGNAAGLSQVLYDNRDRGHSDLQEMAFPQVSRTRYDEAFTSRMQHNGVAGQFMFSLPTIGNSSTALTRTPIARSLGRLALGDQASALRSYRLYTSNQMYVYPEHRDYDADTGDRLFASAPYFMLSQGSSYRDQPFVEALLLTTAALQPATFDRLVDLKLLAPTLQMILRRTLAGVRNDTDYVSPRAHPPVFHSNQLRHGAAVGFANSITPDTIPPMVQISMVSDFKARPAVDYLPGNIGEVLFTTPSAVARAWRSFDHTRRITVSAAKTEDPNNRPLQFHWAVLQGDPEKIQITPQDGSGTVADIDIKWHDRFALSSTNPMTSPRVDIAVFADNGAHISAPAMISILFPTFQERDYRPNPDGELELHSLGYAPTRPEDPYADPLIWPVEDWRDQIRRNQEGEIVSVTRTWTKTGRVQELQRVPLGWLTTDEQGRPVTQQFLAAQGSKGALSLEARVIGSVSDQ</sequence>
<evidence type="ECO:0000313" key="3">
    <source>
        <dbReference type="Proteomes" id="UP000294562"/>
    </source>
</evidence>
<evidence type="ECO:0000313" key="2">
    <source>
        <dbReference type="EMBL" id="TDL90601.1"/>
    </source>
</evidence>
<feature type="chain" id="PRO_5020927510" evidence="1">
    <location>
        <begin position="20"/>
        <end position="563"/>
    </location>
</feature>
<gene>
    <name evidence="2" type="ORF">E2L05_04785</name>
</gene>
<keyword evidence="3" id="KW-1185">Reference proteome</keyword>
<feature type="signal peptide" evidence="1">
    <location>
        <begin position="1"/>
        <end position="19"/>
    </location>
</feature>
<dbReference type="AlphaFoldDB" id="A0A4R6B0G5"/>
<accession>A0A4R6B0G5</accession>
<comment type="caution">
    <text evidence="2">The sequence shown here is derived from an EMBL/GenBank/DDBJ whole genome shotgun (WGS) entry which is preliminary data.</text>
</comment>
<dbReference type="RefSeq" id="WP_133341750.1">
    <property type="nucleotide sequence ID" value="NZ_SMZO01000007.1"/>
</dbReference>
<keyword evidence="1" id="KW-0732">Signal</keyword>
<evidence type="ECO:0000256" key="1">
    <source>
        <dbReference type="SAM" id="SignalP"/>
    </source>
</evidence>
<protein>
    <submittedName>
        <fullName evidence="2">Uncharacterized protein</fullName>
    </submittedName>
</protein>